<organism evidence="1 2">
    <name type="scientific">Striga asiatica</name>
    <name type="common">Asiatic witchweed</name>
    <name type="synonym">Buchnera asiatica</name>
    <dbReference type="NCBI Taxonomy" id="4170"/>
    <lineage>
        <taxon>Eukaryota</taxon>
        <taxon>Viridiplantae</taxon>
        <taxon>Streptophyta</taxon>
        <taxon>Embryophyta</taxon>
        <taxon>Tracheophyta</taxon>
        <taxon>Spermatophyta</taxon>
        <taxon>Magnoliopsida</taxon>
        <taxon>eudicotyledons</taxon>
        <taxon>Gunneridae</taxon>
        <taxon>Pentapetalae</taxon>
        <taxon>asterids</taxon>
        <taxon>lamiids</taxon>
        <taxon>Lamiales</taxon>
        <taxon>Orobanchaceae</taxon>
        <taxon>Buchnereae</taxon>
        <taxon>Striga</taxon>
    </lineage>
</organism>
<dbReference type="EMBL" id="BKCP01007183">
    <property type="protein sequence ID" value="GER45656.1"/>
    <property type="molecule type" value="Genomic_DNA"/>
</dbReference>
<name>A0A5A7QKZ2_STRAF</name>
<reference evidence="2" key="1">
    <citation type="journal article" date="2019" name="Curr. Biol.">
        <title>Genome Sequence of Striga asiatica Provides Insight into the Evolution of Plant Parasitism.</title>
        <authorList>
            <person name="Yoshida S."/>
            <person name="Kim S."/>
            <person name="Wafula E.K."/>
            <person name="Tanskanen J."/>
            <person name="Kim Y.M."/>
            <person name="Honaas L."/>
            <person name="Yang Z."/>
            <person name="Spallek T."/>
            <person name="Conn C.E."/>
            <person name="Ichihashi Y."/>
            <person name="Cheong K."/>
            <person name="Cui S."/>
            <person name="Der J.P."/>
            <person name="Gundlach H."/>
            <person name="Jiao Y."/>
            <person name="Hori C."/>
            <person name="Ishida J.K."/>
            <person name="Kasahara H."/>
            <person name="Kiba T."/>
            <person name="Kim M.S."/>
            <person name="Koo N."/>
            <person name="Laohavisit A."/>
            <person name="Lee Y.H."/>
            <person name="Lumba S."/>
            <person name="McCourt P."/>
            <person name="Mortimer J.C."/>
            <person name="Mutuku J.M."/>
            <person name="Nomura T."/>
            <person name="Sasaki-Sekimoto Y."/>
            <person name="Seto Y."/>
            <person name="Wang Y."/>
            <person name="Wakatake T."/>
            <person name="Sakakibara H."/>
            <person name="Demura T."/>
            <person name="Yamaguchi S."/>
            <person name="Yoneyama K."/>
            <person name="Manabe R.I."/>
            <person name="Nelson D.C."/>
            <person name="Schulman A.H."/>
            <person name="Timko M.P."/>
            <person name="dePamphilis C.W."/>
            <person name="Choi D."/>
            <person name="Shirasu K."/>
        </authorList>
    </citation>
    <scope>NUCLEOTIDE SEQUENCE [LARGE SCALE GENOMIC DNA]</scope>
    <source>
        <strain evidence="2">cv. UVA1</strain>
    </source>
</reference>
<protein>
    <submittedName>
        <fullName evidence="1">Uncharacterized protein</fullName>
    </submittedName>
</protein>
<feature type="non-terminal residue" evidence="1">
    <location>
        <position position="199"/>
    </location>
</feature>
<evidence type="ECO:0000313" key="1">
    <source>
        <dbReference type="EMBL" id="GER45656.1"/>
    </source>
</evidence>
<sequence length="199" mass="21983">IKKAESQAVKLTLSTSCPSVSDSSRVDRIISFPRSNFDHVTRVDSVGSKGHSANVTAWSMKLLRSLKVKESHVLSYGTIASKNQSSMAYYLTRRKIGLLTSREGEASVTGFRYFGREGSDKTSCNPRKEGSSLREPKGFSIGHNLVRYVCGLRVASTYRAGCAHHDEFWKQMNEDSPADTNGEAKAYASDGLPFLNSRY</sequence>
<accession>A0A5A7QKZ2</accession>
<dbReference type="AlphaFoldDB" id="A0A5A7QKZ2"/>
<gene>
    <name evidence="1" type="ORF">STAS_22571</name>
</gene>
<evidence type="ECO:0000313" key="2">
    <source>
        <dbReference type="Proteomes" id="UP000325081"/>
    </source>
</evidence>
<keyword evidence="2" id="KW-1185">Reference proteome</keyword>
<proteinExistence type="predicted"/>
<feature type="non-terminal residue" evidence="1">
    <location>
        <position position="1"/>
    </location>
</feature>
<dbReference type="Proteomes" id="UP000325081">
    <property type="component" value="Unassembled WGS sequence"/>
</dbReference>
<comment type="caution">
    <text evidence="1">The sequence shown here is derived from an EMBL/GenBank/DDBJ whole genome shotgun (WGS) entry which is preliminary data.</text>
</comment>